<dbReference type="SUPFAM" id="SSF51905">
    <property type="entry name" value="FAD/NAD(P)-binding domain"/>
    <property type="match status" value="1"/>
</dbReference>
<comment type="similarity">
    <text evidence="1">Belongs to the GMC oxidoreductase family.</text>
</comment>
<dbReference type="Pfam" id="PF00732">
    <property type="entry name" value="GMC_oxred_N"/>
    <property type="match status" value="1"/>
</dbReference>
<dbReference type="EMBL" id="JBBDGM010000014">
    <property type="protein sequence ID" value="MEJ1089519.1"/>
    <property type="molecule type" value="Genomic_DNA"/>
</dbReference>
<keyword evidence="2" id="KW-0285">Flavoprotein</keyword>
<dbReference type="SUPFAM" id="SSF54373">
    <property type="entry name" value="FAD-linked reductases, C-terminal domain"/>
    <property type="match status" value="1"/>
</dbReference>
<name>A0ABU8LDV9_9MICO</name>
<evidence type="ECO:0000256" key="4">
    <source>
        <dbReference type="ARBA" id="ARBA00023002"/>
    </source>
</evidence>
<dbReference type="PANTHER" id="PTHR46056:SF12">
    <property type="entry name" value="LONG-CHAIN-ALCOHOL OXIDASE"/>
    <property type="match status" value="1"/>
</dbReference>
<dbReference type="InterPro" id="IPR036188">
    <property type="entry name" value="FAD/NAD-bd_sf"/>
</dbReference>
<evidence type="ECO:0000256" key="3">
    <source>
        <dbReference type="ARBA" id="ARBA00022827"/>
    </source>
</evidence>
<dbReference type="Proteomes" id="UP001371224">
    <property type="component" value="Unassembled WGS sequence"/>
</dbReference>
<accession>A0ABU8LDV9</accession>
<evidence type="ECO:0000259" key="6">
    <source>
        <dbReference type="Pfam" id="PF05199"/>
    </source>
</evidence>
<dbReference type="RefSeq" id="WP_337333165.1">
    <property type="nucleotide sequence ID" value="NZ_JBBDGM010000014.1"/>
</dbReference>
<dbReference type="PANTHER" id="PTHR46056">
    <property type="entry name" value="LONG-CHAIN-ALCOHOL OXIDASE"/>
    <property type="match status" value="1"/>
</dbReference>
<comment type="caution">
    <text evidence="7">The sequence shown here is derived from an EMBL/GenBank/DDBJ whole genome shotgun (WGS) entry which is preliminary data.</text>
</comment>
<dbReference type="Pfam" id="PF05199">
    <property type="entry name" value="GMC_oxred_C"/>
    <property type="match status" value="1"/>
</dbReference>
<reference evidence="7 8" key="1">
    <citation type="submission" date="2024-02" db="EMBL/GenBank/DDBJ databases">
        <authorList>
            <person name="Saticioglu I.B."/>
        </authorList>
    </citation>
    <scope>NUCLEOTIDE SEQUENCE [LARGE SCALE GENOMIC DNA]</scope>
    <source>
        <strain evidence="7 8">Mu-80</strain>
    </source>
</reference>
<evidence type="ECO:0000313" key="8">
    <source>
        <dbReference type="Proteomes" id="UP001371224"/>
    </source>
</evidence>
<keyword evidence="8" id="KW-1185">Reference proteome</keyword>
<sequence>MNDVTPTVLPSVEVLVIGAGMAGGAISCTLGEAGVQVVCLEQGRWMPGAARPHGDRYYELERQYRWSTSPNTRAWREDYPIGTDAVQPLMFNEVGGSTAIYTAAWPRFRPTDFVKKQEHGRSEDWPYSYDDLSPYYAENDRSMGVSGLDGDPAFPPHDPYPNPPLPIGKRGSAFGRACDDLGWHWWPFPMAVNSREYRGRAACNYCGDCQSGCSIEALAGSHNTYWPRALAAGVELRTGARVVRIESDDAGRVTGAIYVDATSGERFFQPAERTVVCGNGIGTPRLLLASASDSHPNGLANSSDQVGRNLMFHGLAIVEAWTDEMLDPHKGVICAAAYTAEFAETDPERGFVNGFTLLCSGMNGPGFQANGSHSGNVAPWGEGHHEWMEKHLNRGFAILVQTEDLPIESNRVTLDPELVDADGVPAPFVHYRLDENDDRLLEYACGKAVEIAEAAGAHEVKVNRFFGPSGDYMPPAWHLMGTARMGDDPATSVTDGEHRAWDAPGLYICDGSSLPTGGAVNPTSTIGAVALRCAAKMLEHIGKEAPEWAA</sequence>
<keyword evidence="4" id="KW-0560">Oxidoreductase</keyword>
<evidence type="ECO:0000259" key="5">
    <source>
        <dbReference type="Pfam" id="PF00732"/>
    </source>
</evidence>
<feature type="domain" description="Glucose-methanol-choline oxidoreductase C-terminal" evidence="6">
    <location>
        <begin position="406"/>
        <end position="530"/>
    </location>
</feature>
<proteinExistence type="inferred from homology"/>
<evidence type="ECO:0000256" key="1">
    <source>
        <dbReference type="ARBA" id="ARBA00010790"/>
    </source>
</evidence>
<organism evidence="7 8">
    <name type="scientific">Microbacterium bandirmense</name>
    <dbReference type="NCBI Taxonomy" id="3122050"/>
    <lineage>
        <taxon>Bacteria</taxon>
        <taxon>Bacillati</taxon>
        <taxon>Actinomycetota</taxon>
        <taxon>Actinomycetes</taxon>
        <taxon>Micrococcales</taxon>
        <taxon>Microbacteriaceae</taxon>
        <taxon>Microbacterium</taxon>
    </lineage>
</organism>
<dbReference type="Gene3D" id="3.50.50.60">
    <property type="entry name" value="FAD/NAD(P)-binding domain"/>
    <property type="match status" value="2"/>
</dbReference>
<protein>
    <submittedName>
        <fullName evidence="7">GMC family oxidoreductase</fullName>
    </submittedName>
</protein>
<feature type="domain" description="Glucose-methanol-choline oxidoreductase N-terminal" evidence="5">
    <location>
        <begin position="90"/>
        <end position="313"/>
    </location>
</feature>
<keyword evidence="3" id="KW-0274">FAD</keyword>
<dbReference type="InterPro" id="IPR000172">
    <property type="entry name" value="GMC_OxRdtase_N"/>
</dbReference>
<gene>
    <name evidence="7" type="ORF">WDU99_14475</name>
</gene>
<evidence type="ECO:0000256" key="2">
    <source>
        <dbReference type="ARBA" id="ARBA00022630"/>
    </source>
</evidence>
<dbReference type="InterPro" id="IPR007867">
    <property type="entry name" value="GMC_OxRtase_C"/>
</dbReference>
<evidence type="ECO:0000313" key="7">
    <source>
        <dbReference type="EMBL" id="MEJ1089519.1"/>
    </source>
</evidence>